<dbReference type="Pfam" id="PF14659">
    <property type="entry name" value="Phage_int_SAM_3"/>
    <property type="match status" value="1"/>
</dbReference>
<dbReference type="InterPro" id="IPR044068">
    <property type="entry name" value="CB"/>
</dbReference>
<sequence>MQTTTRTAVKRSPGVKVQDLWYSTINGRADLSRPTARKGRGKRYRVTSIDNTGKISTEHFATKPQAEARQKELTAKIVTGTYAAPSAGKVHFRDVAEDWYAIKAIRVKPKTLEGYRSLLDTHVLPKWGSAPVGNITWQAIQKWVAELKNTDTANREGKLSASRILQAYHVFRAVLGHAVKSKMLATNPAADIDLPRKPTPDPRYLTHEQVAALAADCGEHDVMVLVLAYCGLRWGEAIALTRGDVDFERGRIAVRKAVTRTDRKYVLGPTKTHETRSVPVPSTVLKLLKERIEDRPADKLVFPGSLGYMRSHELRRVFDPAVAKVGEPGLVPHELRHTCASLAIRSAGASIKAVQALLGHKTATMTLDRYGSLYDSDLDAVAARLELECAYPVRTDEAKIAV</sequence>
<keyword evidence="4" id="KW-0233">DNA recombination</keyword>
<dbReference type="InterPro" id="IPR013762">
    <property type="entry name" value="Integrase-like_cat_sf"/>
</dbReference>
<dbReference type="InterPro" id="IPR004107">
    <property type="entry name" value="Integrase_SAM-like_N"/>
</dbReference>
<dbReference type="PROSITE" id="PS51898">
    <property type="entry name" value="TYR_RECOMBINASE"/>
    <property type="match status" value="1"/>
</dbReference>
<dbReference type="Proteomes" id="UP000825367">
    <property type="component" value="Chromosome"/>
</dbReference>
<dbReference type="PANTHER" id="PTHR30349:SF64">
    <property type="entry name" value="PROPHAGE INTEGRASE INTD-RELATED"/>
    <property type="match status" value="1"/>
</dbReference>
<dbReference type="InterPro" id="IPR010998">
    <property type="entry name" value="Integrase_recombinase_N"/>
</dbReference>
<dbReference type="EMBL" id="CP080333">
    <property type="protein sequence ID" value="QYL14927.1"/>
    <property type="molecule type" value="Genomic_DNA"/>
</dbReference>
<organism evidence="8 9">
    <name type="scientific">Mycolicibacterium pallens</name>
    <dbReference type="NCBI Taxonomy" id="370524"/>
    <lineage>
        <taxon>Bacteria</taxon>
        <taxon>Bacillati</taxon>
        <taxon>Actinomycetota</taxon>
        <taxon>Actinomycetes</taxon>
        <taxon>Mycobacteriales</taxon>
        <taxon>Mycobacteriaceae</taxon>
        <taxon>Mycolicibacterium</taxon>
    </lineage>
</organism>
<evidence type="ECO:0000256" key="1">
    <source>
        <dbReference type="ARBA" id="ARBA00008857"/>
    </source>
</evidence>
<evidence type="ECO:0000256" key="3">
    <source>
        <dbReference type="ARBA" id="ARBA00023125"/>
    </source>
</evidence>
<dbReference type="CDD" id="cd01189">
    <property type="entry name" value="INT_ICEBs1_C_like"/>
    <property type="match status" value="1"/>
</dbReference>
<dbReference type="PANTHER" id="PTHR30349">
    <property type="entry name" value="PHAGE INTEGRASE-RELATED"/>
    <property type="match status" value="1"/>
</dbReference>
<dbReference type="Gene3D" id="1.10.443.10">
    <property type="entry name" value="Intergrase catalytic core"/>
    <property type="match status" value="1"/>
</dbReference>
<feature type="domain" description="Core-binding (CB)" evidence="7">
    <location>
        <begin position="90"/>
        <end position="179"/>
    </location>
</feature>
<keyword evidence="2" id="KW-0229">DNA integration</keyword>
<keyword evidence="9" id="KW-1185">Reference proteome</keyword>
<dbReference type="InterPro" id="IPR002104">
    <property type="entry name" value="Integrase_catalytic"/>
</dbReference>
<evidence type="ECO:0000259" key="7">
    <source>
        <dbReference type="PROSITE" id="PS51900"/>
    </source>
</evidence>
<dbReference type="InterPro" id="IPR050090">
    <property type="entry name" value="Tyrosine_recombinase_XerCD"/>
</dbReference>
<dbReference type="PROSITE" id="PS51900">
    <property type="entry name" value="CB"/>
    <property type="match status" value="1"/>
</dbReference>
<protein>
    <submittedName>
        <fullName evidence="8">Site-specific integrase</fullName>
    </submittedName>
</protein>
<dbReference type="Pfam" id="PF00589">
    <property type="entry name" value="Phage_integrase"/>
    <property type="match status" value="1"/>
</dbReference>
<reference evidence="8 9" key="1">
    <citation type="submission" date="2021-07" db="EMBL/GenBank/DDBJ databases">
        <title>Whole genome sequencing of non-tuberculosis mycobacteria type-strains.</title>
        <authorList>
            <person name="Igarashi Y."/>
            <person name="Osugi A."/>
            <person name="Mitarai S."/>
        </authorList>
    </citation>
    <scope>NUCLEOTIDE SEQUENCE [LARGE SCALE GENOMIC DNA]</scope>
    <source>
        <strain evidence="8 9">JCM 16370</strain>
    </source>
</reference>
<comment type="similarity">
    <text evidence="1">Belongs to the 'phage' integrase family.</text>
</comment>
<evidence type="ECO:0000259" key="6">
    <source>
        <dbReference type="PROSITE" id="PS51898"/>
    </source>
</evidence>
<dbReference type="Gene3D" id="1.10.150.130">
    <property type="match status" value="1"/>
</dbReference>
<gene>
    <name evidence="8" type="ORF">K0O64_17325</name>
</gene>
<dbReference type="SUPFAM" id="SSF56349">
    <property type="entry name" value="DNA breaking-rejoining enzymes"/>
    <property type="match status" value="1"/>
</dbReference>
<proteinExistence type="inferred from homology"/>
<dbReference type="RefSeq" id="WP_164520095.1">
    <property type="nucleotide sequence ID" value="NZ_BAAAVX010000074.1"/>
</dbReference>
<dbReference type="InterPro" id="IPR011010">
    <property type="entry name" value="DNA_brk_join_enz"/>
</dbReference>
<evidence type="ECO:0000256" key="5">
    <source>
        <dbReference type="PROSITE-ProRule" id="PRU01248"/>
    </source>
</evidence>
<evidence type="ECO:0000256" key="2">
    <source>
        <dbReference type="ARBA" id="ARBA00022908"/>
    </source>
</evidence>
<name>A0ABX8VAW5_9MYCO</name>
<feature type="domain" description="Tyr recombinase" evidence="6">
    <location>
        <begin position="200"/>
        <end position="383"/>
    </location>
</feature>
<evidence type="ECO:0000313" key="8">
    <source>
        <dbReference type="EMBL" id="QYL14927.1"/>
    </source>
</evidence>
<evidence type="ECO:0000313" key="9">
    <source>
        <dbReference type="Proteomes" id="UP000825367"/>
    </source>
</evidence>
<accession>A0ABX8VAW5</accession>
<keyword evidence="3 5" id="KW-0238">DNA-binding</keyword>
<evidence type="ECO:0000256" key="4">
    <source>
        <dbReference type="ARBA" id="ARBA00023172"/>
    </source>
</evidence>